<name>R0KPW5_NOSB1</name>
<accession>R0KPW5</accession>
<gene>
    <name evidence="2" type="ORF">NBO_493g0005</name>
</gene>
<evidence type="ECO:0000313" key="3">
    <source>
        <dbReference type="Proteomes" id="UP000016927"/>
    </source>
</evidence>
<feature type="compositionally biased region" description="Pro residues" evidence="1">
    <location>
        <begin position="99"/>
        <end position="108"/>
    </location>
</feature>
<feature type="compositionally biased region" description="Low complexity" evidence="1">
    <location>
        <begin position="69"/>
        <end position="78"/>
    </location>
</feature>
<dbReference type="EMBL" id="KB909401">
    <property type="protein sequence ID" value="EOB12237.1"/>
    <property type="molecule type" value="Genomic_DNA"/>
</dbReference>
<dbReference type="Proteomes" id="UP000016927">
    <property type="component" value="Unassembled WGS sequence"/>
</dbReference>
<reference evidence="2 3" key="1">
    <citation type="journal article" date="2013" name="BMC Genomics">
        <title>Comparative genomics of parasitic silkworm microsporidia reveal an association between genome expansion and host adaptation.</title>
        <authorList>
            <person name="Pan G."/>
            <person name="Xu J."/>
            <person name="Li T."/>
            <person name="Xia Q."/>
            <person name="Liu S.L."/>
            <person name="Zhang G."/>
            <person name="Li S."/>
            <person name="Li C."/>
            <person name="Liu H."/>
            <person name="Yang L."/>
            <person name="Liu T."/>
            <person name="Zhang X."/>
            <person name="Wu Z."/>
            <person name="Fan W."/>
            <person name="Dang X."/>
            <person name="Xiang H."/>
            <person name="Tao M."/>
            <person name="Li Y."/>
            <person name="Hu J."/>
            <person name="Li Z."/>
            <person name="Lin L."/>
            <person name="Luo J."/>
            <person name="Geng L."/>
            <person name="Wang L."/>
            <person name="Long M."/>
            <person name="Wan Y."/>
            <person name="He N."/>
            <person name="Zhang Z."/>
            <person name="Lu C."/>
            <person name="Keeling P.J."/>
            <person name="Wang J."/>
            <person name="Xiang Z."/>
            <person name="Zhou Z."/>
        </authorList>
    </citation>
    <scope>NUCLEOTIDE SEQUENCE [LARGE SCALE GENOMIC DNA]</scope>
    <source>
        <strain evidence="3">CQ1 / CVCC 102059</strain>
    </source>
</reference>
<protein>
    <submittedName>
        <fullName evidence="2">13S condensin subunit</fullName>
    </submittedName>
</protein>
<evidence type="ECO:0000256" key="1">
    <source>
        <dbReference type="SAM" id="MobiDB-lite"/>
    </source>
</evidence>
<dbReference type="HOGENOM" id="CLU_1917640_0_0_1"/>
<proteinExistence type="predicted"/>
<sequence>MKLRNKLIKKIGERVLDKTILVRKRALTICSYLLMNHPFKSEGSLKRRGGSDGNVGGSSKVGKDKGEVGSKVSKVVKGNLDKGNPTLIINSNLNNPSHTPQPTPPPINTPTHPSSDYFKDLNDFHDVFMQIT</sequence>
<dbReference type="OrthoDB" id="436262at2759"/>
<organism evidence="2 3">
    <name type="scientific">Nosema bombycis (strain CQ1 / CVCC 102059)</name>
    <name type="common">Microsporidian parasite</name>
    <name type="synonym">Pebrine of silkworm</name>
    <dbReference type="NCBI Taxonomy" id="578461"/>
    <lineage>
        <taxon>Eukaryota</taxon>
        <taxon>Fungi</taxon>
        <taxon>Fungi incertae sedis</taxon>
        <taxon>Microsporidia</taxon>
        <taxon>Nosematidae</taxon>
        <taxon>Nosema</taxon>
    </lineage>
</organism>
<keyword evidence="3" id="KW-1185">Reference proteome</keyword>
<dbReference type="VEuPathDB" id="MicrosporidiaDB:NBO_493g0005"/>
<evidence type="ECO:0000313" key="2">
    <source>
        <dbReference type="EMBL" id="EOB12237.1"/>
    </source>
</evidence>
<feature type="region of interest" description="Disordered" evidence="1">
    <location>
        <begin position="41"/>
        <end position="114"/>
    </location>
</feature>
<dbReference type="AlphaFoldDB" id="R0KPW5"/>